<feature type="region of interest" description="Disordered" evidence="1">
    <location>
        <begin position="259"/>
        <end position="308"/>
    </location>
</feature>
<protein>
    <submittedName>
        <fullName evidence="2">Uncharacterized protein</fullName>
    </submittedName>
</protein>
<dbReference type="OrthoDB" id="710582at2"/>
<dbReference type="EMBL" id="SWBP01000008">
    <property type="protein sequence ID" value="TKB95536.1"/>
    <property type="molecule type" value="Genomic_DNA"/>
</dbReference>
<sequence length="534" mass="60381">MKKHLMRTICVSIAFITLFATNSCRKDIQNSEITVQPKTLDLIAEAKLYFNNSIKEVSREKDLNSSNDKNQFQLLNKKVLWDDAKVKKMASGEAVRVPIYYDEETFIKAGKDKRAMSLYNLSYLMMYKDKKGKMQMEWVITIPDDDYVDRKRNSGVKFTGIIHVLDWKGNLIKSYRYFKDESVSMGTKMTFTKENNLKVASNKQPIKQYDYWAQGCVSNTYWTCVSITSTGNEYCGNFYSVETCYNIYVIEPKGKEIPISEGGGGGGPYDYIPDENDCPVSGNPENPGDQPPTDRNSPMSTSSSNCDGTINRDTINNLNNADADCIFERLKNNVLFQNLLANFQNNKNLNITFQMGNPVDENGNSVNGSTSHVLGTTNFTITIDNNYLNLRGGIEVAKTFLHEAFHANLYTQAQLWYPSDLPTNFQNWSLVDQIKYIDNRSGHIAGFSNSHQHNYIATQIDQIANGIRAYTLANYPTIYSNPNATFDSYRAMAYGGLTGTQCYATYIKNLPNGQTSFDNAYRELISKIGENKCP</sequence>
<evidence type="ECO:0000313" key="2">
    <source>
        <dbReference type="EMBL" id="TKB95536.1"/>
    </source>
</evidence>
<organism evidence="2 3">
    <name type="scientific">Pedobacter cryophilus</name>
    <dbReference type="NCBI Taxonomy" id="2571271"/>
    <lineage>
        <taxon>Bacteria</taxon>
        <taxon>Pseudomonadati</taxon>
        <taxon>Bacteroidota</taxon>
        <taxon>Sphingobacteriia</taxon>
        <taxon>Sphingobacteriales</taxon>
        <taxon>Sphingobacteriaceae</taxon>
        <taxon>Pedobacter</taxon>
    </lineage>
</organism>
<gene>
    <name evidence="2" type="ORF">FA046_16170</name>
</gene>
<keyword evidence="3" id="KW-1185">Reference proteome</keyword>
<evidence type="ECO:0000313" key="3">
    <source>
        <dbReference type="Proteomes" id="UP000308181"/>
    </source>
</evidence>
<dbReference type="RefSeq" id="WP_136827582.1">
    <property type="nucleotide sequence ID" value="NZ_SWBP01000008.1"/>
</dbReference>
<evidence type="ECO:0000256" key="1">
    <source>
        <dbReference type="SAM" id="MobiDB-lite"/>
    </source>
</evidence>
<proteinExistence type="predicted"/>
<dbReference type="AlphaFoldDB" id="A0A4U1BU22"/>
<accession>A0A4U1BU22</accession>
<comment type="caution">
    <text evidence="2">The sequence shown here is derived from an EMBL/GenBank/DDBJ whole genome shotgun (WGS) entry which is preliminary data.</text>
</comment>
<feature type="compositionally biased region" description="Polar residues" evidence="1">
    <location>
        <begin position="293"/>
        <end position="308"/>
    </location>
</feature>
<reference evidence="2 3" key="1">
    <citation type="submission" date="2019-04" db="EMBL/GenBank/DDBJ databases">
        <title>Pedobacter sp. AR-3-17 sp. nov., isolated from Arctic soil.</title>
        <authorList>
            <person name="Dahal R.H."/>
            <person name="Kim D.-U."/>
        </authorList>
    </citation>
    <scope>NUCLEOTIDE SEQUENCE [LARGE SCALE GENOMIC DNA]</scope>
    <source>
        <strain evidence="2 3">AR-3-17</strain>
    </source>
</reference>
<name>A0A4U1BU22_9SPHI</name>
<dbReference type="Proteomes" id="UP000308181">
    <property type="component" value="Unassembled WGS sequence"/>
</dbReference>